<keyword evidence="1" id="KW-0732">Signal</keyword>
<dbReference type="GO" id="GO:0006955">
    <property type="term" value="P:immune response"/>
    <property type="evidence" value="ECO:0007669"/>
    <property type="project" value="TreeGrafter"/>
</dbReference>
<keyword evidence="3" id="KW-0472">Membrane</keyword>
<dbReference type="PANTHER" id="PTHR11481:SF112">
    <property type="entry name" value="FC RECEPTOR-LIKE PROTEIN 4-RELATED"/>
    <property type="match status" value="1"/>
</dbReference>
<dbReference type="Pfam" id="PF13895">
    <property type="entry name" value="Ig_2"/>
    <property type="match status" value="2"/>
</dbReference>
<proteinExistence type="predicted"/>
<dbReference type="SMART" id="SM00409">
    <property type="entry name" value="IG"/>
    <property type="match status" value="4"/>
</dbReference>
<keyword evidence="6" id="KW-1185">Reference proteome</keyword>
<dbReference type="PROSITE" id="PS50835">
    <property type="entry name" value="IG_LIKE"/>
    <property type="match status" value="3"/>
</dbReference>
<dbReference type="InterPro" id="IPR003599">
    <property type="entry name" value="Ig_sub"/>
</dbReference>
<name>A0A3B4YN31_SERLL</name>
<dbReference type="PANTHER" id="PTHR11481">
    <property type="entry name" value="IMMUNOGLOBULIN FC RECEPTOR"/>
    <property type="match status" value="1"/>
</dbReference>
<dbReference type="GO" id="GO:0007166">
    <property type="term" value="P:cell surface receptor signaling pathway"/>
    <property type="evidence" value="ECO:0007669"/>
    <property type="project" value="TreeGrafter"/>
</dbReference>
<evidence type="ECO:0000256" key="3">
    <source>
        <dbReference type="SAM" id="Phobius"/>
    </source>
</evidence>
<dbReference type="SUPFAM" id="SSF48726">
    <property type="entry name" value="Immunoglobulin"/>
    <property type="match status" value="4"/>
</dbReference>
<feature type="transmembrane region" description="Helical" evidence="3">
    <location>
        <begin position="348"/>
        <end position="371"/>
    </location>
</feature>
<feature type="domain" description="Ig-like" evidence="4">
    <location>
        <begin position="188"/>
        <end position="341"/>
    </location>
</feature>
<dbReference type="GO" id="GO:0004888">
    <property type="term" value="F:transmembrane signaling receptor activity"/>
    <property type="evidence" value="ECO:0007669"/>
    <property type="project" value="TreeGrafter"/>
</dbReference>
<evidence type="ECO:0000256" key="2">
    <source>
        <dbReference type="ARBA" id="ARBA00023157"/>
    </source>
</evidence>
<dbReference type="InterPro" id="IPR013783">
    <property type="entry name" value="Ig-like_fold"/>
</dbReference>
<feature type="domain" description="Ig-like" evidence="4">
    <location>
        <begin position="101"/>
        <end position="185"/>
    </location>
</feature>
<dbReference type="GO" id="GO:0009897">
    <property type="term" value="C:external side of plasma membrane"/>
    <property type="evidence" value="ECO:0007669"/>
    <property type="project" value="TreeGrafter"/>
</dbReference>
<dbReference type="AlphaFoldDB" id="A0A3B4YN31"/>
<dbReference type="InterPro" id="IPR036179">
    <property type="entry name" value="Ig-like_dom_sf"/>
</dbReference>
<organism evidence="5 6">
    <name type="scientific">Seriola lalandi dorsalis</name>
    <dbReference type="NCBI Taxonomy" id="1841481"/>
    <lineage>
        <taxon>Eukaryota</taxon>
        <taxon>Metazoa</taxon>
        <taxon>Chordata</taxon>
        <taxon>Craniata</taxon>
        <taxon>Vertebrata</taxon>
        <taxon>Euteleostomi</taxon>
        <taxon>Actinopterygii</taxon>
        <taxon>Neopterygii</taxon>
        <taxon>Teleostei</taxon>
        <taxon>Neoteleostei</taxon>
        <taxon>Acanthomorphata</taxon>
        <taxon>Carangaria</taxon>
        <taxon>Carangiformes</taxon>
        <taxon>Carangidae</taxon>
        <taxon>Seriola</taxon>
    </lineage>
</organism>
<dbReference type="GeneTree" id="ENSGT00940000163711"/>
<dbReference type="Ensembl" id="ENSSLDT00000030538.1">
    <property type="protein sequence ID" value="ENSSLDP00000029676.1"/>
    <property type="gene ID" value="ENSSLDG00000022894.1"/>
</dbReference>
<evidence type="ECO:0000313" key="5">
    <source>
        <dbReference type="Ensembl" id="ENSSLDP00000029676.1"/>
    </source>
</evidence>
<dbReference type="InterPro" id="IPR007110">
    <property type="entry name" value="Ig-like_dom"/>
</dbReference>
<sequence length="383" mass="43967">PHCVFFMSTVSSRVTVTLQPNSSLIYSGEKITVRCEIQGGGDTLWTYEWRTPSSNNPPSHSEYTISKAALSHSGDYSCRGSRDYYLTEWSRVMRLTVSCKVTVTLQPNWSVIYSGEKITVRCEIQGGGDTEWTYEWSTPSSNNPPSHSEYTISKAALSHSGDYSCRGRRDYYLTEWSRVMRLTVSYKPRPVLTVSPSWLSPGASVTLKCEVELPSAGWRFYWYKATHTAGYVCKAGRGDPVIYTETSELNRPCSSPAPVVSLQTPNWSTFFTGESVTLICDTQEREETDWEYQIKKDNWEFVQYNSYKRYTLHLWTGYSSEYQCFARHRRTYEIKHSNIMSLIVSDSWFPVPLIVGLVCGLLLIVLLLLLFRYRKTKSEIFPF</sequence>
<reference evidence="5" key="1">
    <citation type="submission" date="2025-08" db="UniProtKB">
        <authorList>
            <consortium name="Ensembl"/>
        </authorList>
    </citation>
    <scope>IDENTIFICATION</scope>
</reference>
<evidence type="ECO:0000259" key="4">
    <source>
        <dbReference type="PROSITE" id="PS50835"/>
    </source>
</evidence>
<accession>A0A3B4YN31</accession>
<keyword evidence="3" id="KW-1133">Transmembrane helix</keyword>
<dbReference type="Gene3D" id="2.60.40.10">
    <property type="entry name" value="Immunoglobulins"/>
    <property type="match status" value="4"/>
</dbReference>
<keyword evidence="2" id="KW-1015">Disulfide bond</keyword>
<evidence type="ECO:0000256" key="1">
    <source>
        <dbReference type="ARBA" id="ARBA00022729"/>
    </source>
</evidence>
<keyword evidence="3" id="KW-0812">Transmembrane</keyword>
<dbReference type="Proteomes" id="UP000261360">
    <property type="component" value="Unplaced"/>
</dbReference>
<dbReference type="InterPro" id="IPR050488">
    <property type="entry name" value="Ig_Fc_receptor"/>
</dbReference>
<evidence type="ECO:0000313" key="6">
    <source>
        <dbReference type="Proteomes" id="UP000261360"/>
    </source>
</evidence>
<reference evidence="5" key="2">
    <citation type="submission" date="2025-09" db="UniProtKB">
        <authorList>
            <consortium name="Ensembl"/>
        </authorList>
    </citation>
    <scope>IDENTIFICATION</scope>
</reference>
<protein>
    <recommendedName>
        <fullName evidence="4">Ig-like domain-containing protein</fullName>
    </recommendedName>
</protein>
<feature type="domain" description="Ig-like" evidence="4">
    <location>
        <begin position="12"/>
        <end position="98"/>
    </location>
</feature>